<proteinExistence type="predicted"/>
<evidence type="ECO:0000313" key="3">
    <source>
        <dbReference type="EMBL" id="RIY01615.1"/>
    </source>
</evidence>
<protein>
    <submittedName>
        <fullName evidence="3">XRE family transcriptional regulator</fullName>
    </submittedName>
</protein>
<evidence type="ECO:0000259" key="2">
    <source>
        <dbReference type="PROSITE" id="PS50943"/>
    </source>
</evidence>
<evidence type="ECO:0000313" key="4">
    <source>
        <dbReference type="Proteomes" id="UP000265750"/>
    </source>
</evidence>
<name>A0A3A1WMG3_9HYPH</name>
<dbReference type="InterPro" id="IPR001387">
    <property type="entry name" value="Cro/C1-type_HTH"/>
</dbReference>
<dbReference type="Pfam" id="PF01381">
    <property type="entry name" value="HTH_3"/>
    <property type="match status" value="1"/>
</dbReference>
<dbReference type="InterPro" id="IPR010982">
    <property type="entry name" value="Lambda_DNA-bd_dom_sf"/>
</dbReference>
<dbReference type="AlphaFoldDB" id="A0A3A1WMG3"/>
<comment type="caution">
    <text evidence="3">The sequence shown here is derived from an EMBL/GenBank/DDBJ whole genome shotgun (WGS) entry which is preliminary data.</text>
</comment>
<dbReference type="OrthoDB" id="7917079at2"/>
<dbReference type="GO" id="GO:0003677">
    <property type="term" value="F:DNA binding"/>
    <property type="evidence" value="ECO:0007669"/>
    <property type="project" value="InterPro"/>
</dbReference>
<reference evidence="4" key="1">
    <citation type="submission" date="2018-09" db="EMBL/GenBank/DDBJ databases">
        <authorList>
            <person name="Tuo L."/>
        </authorList>
    </citation>
    <scope>NUCLEOTIDE SEQUENCE [LARGE SCALE GENOMIC DNA]</scope>
    <source>
        <strain evidence="4">M2BS4Y-1</strain>
    </source>
</reference>
<feature type="domain" description="HTH cro/C1-type" evidence="2">
    <location>
        <begin position="19"/>
        <end position="70"/>
    </location>
</feature>
<organism evidence="3 4">
    <name type="scientific">Aureimonas flava</name>
    <dbReference type="NCBI Taxonomy" id="2320271"/>
    <lineage>
        <taxon>Bacteria</taxon>
        <taxon>Pseudomonadati</taxon>
        <taxon>Pseudomonadota</taxon>
        <taxon>Alphaproteobacteria</taxon>
        <taxon>Hyphomicrobiales</taxon>
        <taxon>Aurantimonadaceae</taxon>
        <taxon>Aureimonas</taxon>
    </lineage>
</organism>
<dbReference type="SUPFAM" id="SSF47413">
    <property type="entry name" value="lambda repressor-like DNA-binding domains"/>
    <property type="match status" value="1"/>
</dbReference>
<accession>A0A3A1WMG3</accession>
<dbReference type="EMBL" id="QYRN01000004">
    <property type="protein sequence ID" value="RIY01615.1"/>
    <property type="molecule type" value="Genomic_DNA"/>
</dbReference>
<dbReference type="CDD" id="cd00093">
    <property type="entry name" value="HTH_XRE"/>
    <property type="match status" value="1"/>
</dbReference>
<dbReference type="Proteomes" id="UP000265750">
    <property type="component" value="Unassembled WGS sequence"/>
</dbReference>
<feature type="region of interest" description="Disordered" evidence="1">
    <location>
        <begin position="82"/>
        <end position="113"/>
    </location>
</feature>
<keyword evidence="4" id="KW-1185">Reference proteome</keyword>
<dbReference type="PROSITE" id="PS50943">
    <property type="entry name" value="HTH_CROC1"/>
    <property type="match status" value="1"/>
</dbReference>
<sequence length="113" mass="11961">MTIQETVGPRFDGASCRGARALLGISQTELATAAGCGRKLVNDFENGGVVPKATKVAAMREALEEAGAVFVRIDDMLMIGVRPGQGAPRSARARVFEERPGNSTETPEDDREG</sequence>
<dbReference type="Gene3D" id="1.10.260.40">
    <property type="entry name" value="lambda repressor-like DNA-binding domains"/>
    <property type="match status" value="1"/>
</dbReference>
<gene>
    <name evidence="3" type="ORF">D3218_07695</name>
</gene>
<evidence type="ECO:0000256" key="1">
    <source>
        <dbReference type="SAM" id="MobiDB-lite"/>
    </source>
</evidence>